<accession>X0Y3U7</accession>
<gene>
    <name evidence="1" type="ORF">S01H1_82531</name>
</gene>
<dbReference type="PROSITE" id="PS51318">
    <property type="entry name" value="TAT"/>
    <property type="match status" value="1"/>
</dbReference>
<proteinExistence type="predicted"/>
<dbReference type="EMBL" id="BARS01055957">
    <property type="protein sequence ID" value="GAG50435.1"/>
    <property type="molecule type" value="Genomic_DNA"/>
</dbReference>
<comment type="caution">
    <text evidence="1">The sequence shown here is derived from an EMBL/GenBank/DDBJ whole genome shotgun (WGS) entry which is preliminary data.</text>
</comment>
<reference evidence="1" key="1">
    <citation type="journal article" date="2014" name="Front. Microbiol.">
        <title>High frequency of phylogenetically diverse reductive dehalogenase-homologous genes in deep subseafloor sedimentary metagenomes.</title>
        <authorList>
            <person name="Kawai M."/>
            <person name="Futagami T."/>
            <person name="Toyoda A."/>
            <person name="Takaki Y."/>
            <person name="Nishi S."/>
            <person name="Hori S."/>
            <person name="Arai W."/>
            <person name="Tsubouchi T."/>
            <person name="Morono Y."/>
            <person name="Uchiyama I."/>
            <person name="Ito T."/>
            <person name="Fujiyama A."/>
            <person name="Inagaki F."/>
            <person name="Takami H."/>
        </authorList>
    </citation>
    <scope>NUCLEOTIDE SEQUENCE</scope>
    <source>
        <strain evidence="1">Expedition CK06-06</strain>
    </source>
</reference>
<evidence type="ECO:0000313" key="1">
    <source>
        <dbReference type="EMBL" id="GAG50435.1"/>
    </source>
</evidence>
<feature type="non-terminal residue" evidence="1">
    <location>
        <position position="69"/>
    </location>
</feature>
<sequence length="69" mass="7103">MKKEKDTRKSRISRRDFMGSSVAAAAFTIVPRHVLGGSGNTAPSEKLNIAGIGVGGQGASDIGEVSSEN</sequence>
<name>X0Y3U7_9ZZZZ</name>
<dbReference type="InterPro" id="IPR006311">
    <property type="entry name" value="TAT_signal"/>
</dbReference>
<dbReference type="AlphaFoldDB" id="X0Y3U7"/>
<organism evidence="1">
    <name type="scientific">marine sediment metagenome</name>
    <dbReference type="NCBI Taxonomy" id="412755"/>
    <lineage>
        <taxon>unclassified sequences</taxon>
        <taxon>metagenomes</taxon>
        <taxon>ecological metagenomes</taxon>
    </lineage>
</organism>
<evidence type="ECO:0008006" key="2">
    <source>
        <dbReference type="Google" id="ProtNLM"/>
    </source>
</evidence>
<protein>
    <recommendedName>
        <fullName evidence="2">Gfo/Idh/MocA-like oxidoreductase N-terminal domain-containing protein</fullName>
    </recommendedName>
</protein>